<dbReference type="InterPro" id="IPR058625">
    <property type="entry name" value="MdtA-like_BSH"/>
</dbReference>
<evidence type="ECO:0000256" key="4">
    <source>
        <dbReference type="SAM" id="Coils"/>
    </source>
</evidence>
<gene>
    <name evidence="8" type="primary">mdtE_2</name>
    <name evidence="8" type="ORF">SAMEA2273318_04141</name>
</gene>
<dbReference type="Gene3D" id="2.40.420.20">
    <property type="match status" value="1"/>
</dbReference>
<dbReference type="InterPro" id="IPR006143">
    <property type="entry name" value="RND_pump_MFP"/>
</dbReference>
<dbReference type="Pfam" id="PF25917">
    <property type="entry name" value="BSH_RND"/>
    <property type="match status" value="1"/>
</dbReference>
<dbReference type="Gene3D" id="1.10.287.470">
    <property type="entry name" value="Helix hairpin bin"/>
    <property type="match status" value="1"/>
</dbReference>
<dbReference type="AlphaFoldDB" id="A0A0F1Q5P0"/>
<dbReference type="GO" id="GO:0015562">
    <property type="term" value="F:efflux transmembrane transporter activity"/>
    <property type="evidence" value="ECO:0007669"/>
    <property type="project" value="TreeGrafter"/>
</dbReference>
<dbReference type="Pfam" id="PF25967">
    <property type="entry name" value="RND-MFP_C"/>
    <property type="match status" value="1"/>
</dbReference>
<proteinExistence type="inferred from homology"/>
<comment type="similarity">
    <text evidence="2">Belongs to the membrane fusion protein (MFP) (TC 8.A.1) family.</text>
</comment>
<evidence type="ECO:0000259" key="5">
    <source>
        <dbReference type="Pfam" id="PF25917"/>
    </source>
</evidence>
<feature type="domain" description="CusB-like beta-barrel" evidence="6">
    <location>
        <begin position="221"/>
        <end position="287"/>
    </location>
</feature>
<dbReference type="Gene3D" id="2.40.30.170">
    <property type="match status" value="1"/>
</dbReference>
<dbReference type="SUPFAM" id="SSF111369">
    <property type="entry name" value="HlyD-like secretion proteins"/>
    <property type="match status" value="1"/>
</dbReference>
<sequence length="371" mass="39613">MPSYSFIPLIASLLFWRRGSALVFALALQLTGCDNEPVSRHVPPRPVMTTEVSAGNHGGQTLMTGEILPHEETIIGFRTDGRMVKRLTDVGQSVVAGQVLAELDDTDLRNQYRSAQAAVQEAEASARLAEINLRRMTLLAPQGAVARVQLDEARTNRDTATAKLQSAQADLSSAADRLGYARLLSPVTGVVTTVSAGPGQVVTTGQEILRVAQSGARDAVFSVPGALADTLKQQQTLTLRMADNPSVSVTGTLRDISPQADTQTRTWRVRYDLENAPAVMAMGATVTGSLPLGGSEVFQVPASALTRKEQKPAVFVVDTGKNRLRLTPVDIAAYMTDSVLIRKGLTAGEQVVTAGVSQLRDGENVLTENQK</sequence>
<comment type="subcellular location">
    <subcellularLocation>
        <location evidence="1">Cell envelope</location>
    </subcellularLocation>
</comment>
<evidence type="ECO:0000259" key="6">
    <source>
        <dbReference type="Pfam" id="PF25954"/>
    </source>
</evidence>
<evidence type="ECO:0000313" key="9">
    <source>
        <dbReference type="Proteomes" id="UP000076008"/>
    </source>
</evidence>
<dbReference type="EMBL" id="FJXR01000032">
    <property type="protein sequence ID" value="CZW15428.1"/>
    <property type="molecule type" value="Genomic_DNA"/>
</dbReference>
<name>A0A0F1Q5P0_ENTCL</name>
<keyword evidence="3" id="KW-0813">Transport</keyword>
<accession>A0A0F1Q5P0</accession>
<dbReference type="Gene3D" id="2.40.50.100">
    <property type="match status" value="1"/>
</dbReference>
<protein>
    <submittedName>
        <fullName evidence="8">RND family efflux transporter MFP subunit</fullName>
    </submittedName>
</protein>
<dbReference type="InterPro" id="IPR058627">
    <property type="entry name" value="MdtA-like_C"/>
</dbReference>
<dbReference type="NCBIfam" id="TIGR01730">
    <property type="entry name" value="RND_mfp"/>
    <property type="match status" value="1"/>
</dbReference>
<evidence type="ECO:0000256" key="3">
    <source>
        <dbReference type="ARBA" id="ARBA00022448"/>
    </source>
</evidence>
<dbReference type="InterPro" id="IPR058792">
    <property type="entry name" value="Beta-barrel_RND_2"/>
</dbReference>
<dbReference type="Proteomes" id="UP000076008">
    <property type="component" value="Unassembled WGS sequence"/>
</dbReference>
<organism evidence="8 9">
    <name type="scientific">Enterobacter cloacae</name>
    <dbReference type="NCBI Taxonomy" id="550"/>
    <lineage>
        <taxon>Bacteria</taxon>
        <taxon>Pseudomonadati</taxon>
        <taxon>Pseudomonadota</taxon>
        <taxon>Gammaproteobacteria</taxon>
        <taxon>Enterobacterales</taxon>
        <taxon>Enterobacteriaceae</taxon>
        <taxon>Enterobacter</taxon>
        <taxon>Enterobacter cloacae complex</taxon>
    </lineage>
</organism>
<dbReference type="PANTHER" id="PTHR30469">
    <property type="entry name" value="MULTIDRUG RESISTANCE PROTEIN MDTA"/>
    <property type="match status" value="1"/>
</dbReference>
<dbReference type="GeneID" id="63140424"/>
<evidence type="ECO:0000256" key="1">
    <source>
        <dbReference type="ARBA" id="ARBA00004196"/>
    </source>
</evidence>
<evidence type="ECO:0000313" key="8">
    <source>
        <dbReference type="EMBL" id="CZW15428.1"/>
    </source>
</evidence>
<keyword evidence="4" id="KW-0175">Coiled coil</keyword>
<feature type="domain" description="Multidrug resistance protein MdtA-like C-terminal permuted SH3" evidence="7">
    <location>
        <begin position="300"/>
        <end position="356"/>
    </location>
</feature>
<evidence type="ECO:0000256" key="2">
    <source>
        <dbReference type="ARBA" id="ARBA00009477"/>
    </source>
</evidence>
<evidence type="ECO:0000259" key="7">
    <source>
        <dbReference type="Pfam" id="PF25967"/>
    </source>
</evidence>
<reference evidence="8 9" key="1">
    <citation type="submission" date="2016-03" db="EMBL/GenBank/DDBJ databases">
        <authorList>
            <consortium name="Pathogen Informatics"/>
        </authorList>
    </citation>
    <scope>NUCLEOTIDE SEQUENCE [LARGE SCALE GENOMIC DNA]</scope>
    <source>
        <strain evidence="9">e1252</strain>
    </source>
</reference>
<dbReference type="Pfam" id="PF25954">
    <property type="entry name" value="Beta-barrel_RND_2"/>
    <property type="match status" value="1"/>
</dbReference>
<dbReference type="PANTHER" id="PTHR30469:SF38">
    <property type="entry name" value="HLYD FAMILY SECRETION PROTEIN"/>
    <property type="match status" value="1"/>
</dbReference>
<dbReference type="RefSeq" id="WP_009652501.1">
    <property type="nucleotide sequence ID" value="NZ_FJXR01000032.1"/>
</dbReference>
<feature type="domain" description="Multidrug resistance protein MdtA-like barrel-sandwich hybrid" evidence="5">
    <location>
        <begin position="75"/>
        <end position="207"/>
    </location>
</feature>
<dbReference type="GO" id="GO:1990281">
    <property type="term" value="C:efflux pump complex"/>
    <property type="evidence" value="ECO:0007669"/>
    <property type="project" value="TreeGrafter"/>
</dbReference>
<feature type="coiled-coil region" evidence="4">
    <location>
        <begin position="112"/>
        <end position="177"/>
    </location>
</feature>